<dbReference type="InterPro" id="IPR015943">
    <property type="entry name" value="WD40/YVTN_repeat-like_dom_sf"/>
</dbReference>
<keyword evidence="2" id="KW-0472">Membrane</keyword>
<dbReference type="AlphaFoldDB" id="A0A7W9LNU5"/>
<accession>A0A7W9LNU5</accession>
<evidence type="ECO:0008006" key="5">
    <source>
        <dbReference type="Google" id="ProtNLM"/>
    </source>
</evidence>
<feature type="region of interest" description="Disordered" evidence="1">
    <location>
        <begin position="70"/>
        <end position="89"/>
    </location>
</feature>
<dbReference type="Gene3D" id="2.130.10.10">
    <property type="entry name" value="YVTN repeat-like/Quinoprotein amine dehydrogenase"/>
    <property type="match status" value="1"/>
</dbReference>
<sequence length="406" mass="41388">MTLEDQVRDTLDDLAARVPPRTGLADVVLREARRRRTRVRLVASGGTAVAVAAGTLFVVADPLALDRPSLGSADPAADETPPPVAPTPVGTVTIDVATLPEGPEPDVEWYANGELRAGGTAVPYDGPQGGVYSIEAVAGGRIALLAVNAERTAVELSLVDATGVRTVLSADGVGGMAASPDGAYLAWAQPGSGPTTLYVTDVSSGEVVHELVRSGADADVGIVKGFLGGDRVLLDSVRSQSSGVWDLDAGTVGPWAGPPGTSAVSPDGALAAAGWEPAVSRGSTSEGSVVIDTATGEQLWTAEGGYVGPRSFSPDSRFVAFRSTSGRAGVTVADARTGDVQVRFEGVDASRVAWEPDGGLVLEVWPSQTSIVVLRCGLDGQCEVAAPLVHMEAIDGSMPYVLGGVL</sequence>
<dbReference type="EMBL" id="JACHMM010000001">
    <property type="protein sequence ID" value="MBB5790693.1"/>
    <property type="molecule type" value="Genomic_DNA"/>
</dbReference>
<gene>
    <name evidence="3" type="ORF">HD601_005268</name>
</gene>
<proteinExistence type="predicted"/>
<organism evidence="3 4">
    <name type="scientific">Jiangella mangrovi</name>
    <dbReference type="NCBI Taxonomy" id="1524084"/>
    <lineage>
        <taxon>Bacteria</taxon>
        <taxon>Bacillati</taxon>
        <taxon>Actinomycetota</taxon>
        <taxon>Actinomycetes</taxon>
        <taxon>Jiangellales</taxon>
        <taxon>Jiangellaceae</taxon>
        <taxon>Jiangella</taxon>
    </lineage>
</organism>
<evidence type="ECO:0000256" key="2">
    <source>
        <dbReference type="SAM" id="Phobius"/>
    </source>
</evidence>
<evidence type="ECO:0000256" key="1">
    <source>
        <dbReference type="SAM" id="MobiDB-lite"/>
    </source>
</evidence>
<keyword evidence="4" id="KW-1185">Reference proteome</keyword>
<dbReference type="SUPFAM" id="SSF82171">
    <property type="entry name" value="DPP6 N-terminal domain-like"/>
    <property type="match status" value="1"/>
</dbReference>
<evidence type="ECO:0000313" key="4">
    <source>
        <dbReference type="Proteomes" id="UP000542813"/>
    </source>
</evidence>
<protein>
    <recommendedName>
        <fullName evidence="5">WD40 repeat domain-containing protein</fullName>
    </recommendedName>
</protein>
<name>A0A7W9LNU5_9ACTN</name>
<comment type="caution">
    <text evidence="3">The sequence shown here is derived from an EMBL/GenBank/DDBJ whole genome shotgun (WGS) entry which is preliminary data.</text>
</comment>
<dbReference type="RefSeq" id="WP_184826945.1">
    <property type="nucleotide sequence ID" value="NZ_JACHMM010000001.1"/>
</dbReference>
<reference evidence="3 4" key="1">
    <citation type="submission" date="2020-08" db="EMBL/GenBank/DDBJ databases">
        <title>Sequencing the genomes of 1000 actinobacteria strains.</title>
        <authorList>
            <person name="Klenk H.-P."/>
        </authorList>
    </citation>
    <scope>NUCLEOTIDE SEQUENCE [LARGE SCALE GENOMIC DNA]</scope>
    <source>
        <strain evidence="3 4">DSM 102122</strain>
    </source>
</reference>
<feature type="transmembrane region" description="Helical" evidence="2">
    <location>
        <begin position="39"/>
        <end position="60"/>
    </location>
</feature>
<keyword evidence="2" id="KW-0812">Transmembrane</keyword>
<evidence type="ECO:0000313" key="3">
    <source>
        <dbReference type="EMBL" id="MBB5790693.1"/>
    </source>
</evidence>
<keyword evidence="2" id="KW-1133">Transmembrane helix</keyword>
<dbReference type="Proteomes" id="UP000542813">
    <property type="component" value="Unassembled WGS sequence"/>
</dbReference>